<feature type="compositionally biased region" description="Low complexity" evidence="1">
    <location>
        <begin position="1087"/>
        <end position="1100"/>
    </location>
</feature>
<feature type="region of interest" description="Disordered" evidence="1">
    <location>
        <begin position="761"/>
        <end position="931"/>
    </location>
</feature>
<feature type="compositionally biased region" description="Polar residues" evidence="1">
    <location>
        <begin position="1348"/>
        <end position="1358"/>
    </location>
</feature>
<feature type="compositionally biased region" description="Polar residues" evidence="1">
    <location>
        <begin position="520"/>
        <end position="537"/>
    </location>
</feature>
<dbReference type="PANTHER" id="PTHR23039:SF6">
    <property type="entry name" value="SIMILAR TO MKIAA1522 PROTEIN"/>
    <property type="match status" value="1"/>
</dbReference>
<feature type="compositionally biased region" description="Polar residues" evidence="1">
    <location>
        <begin position="563"/>
        <end position="572"/>
    </location>
</feature>
<reference evidence="3" key="1">
    <citation type="submission" date="2024-04" db="EMBL/GenBank/DDBJ databases">
        <title>Salinicola lusitanus LLJ914,a marine bacterium isolated from the Okinawa Trough.</title>
        <authorList>
            <person name="Li J."/>
        </authorList>
    </citation>
    <scope>NUCLEOTIDE SEQUENCE [LARGE SCALE GENOMIC DNA]</scope>
</reference>
<dbReference type="EMBL" id="JBBPFD010000012">
    <property type="protein sequence ID" value="KAK7905018.1"/>
    <property type="molecule type" value="Genomic_DNA"/>
</dbReference>
<dbReference type="PANTHER" id="PTHR23039">
    <property type="entry name" value="NANCE-HORAN SYNDROME PROTEIN"/>
    <property type="match status" value="1"/>
</dbReference>
<feature type="compositionally biased region" description="Basic and acidic residues" evidence="1">
    <location>
        <begin position="404"/>
        <end position="415"/>
    </location>
</feature>
<feature type="region of interest" description="Disordered" evidence="1">
    <location>
        <begin position="1087"/>
        <end position="1359"/>
    </location>
</feature>
<feature type="compositionally biased region" description="Basic and acidic residues" evidence="1">
    <location>
        <begin position="372"/>
        <end position="383"/>
    </location>
</feature>
<organism evidence="2 3">
    <name type="scientific">Mugilogobius chulae</name>
    <name type="common">yellowstripe goby</name>
    <dbReference type="NCBI Taxonomy" id="88201"/>
    <lineage>
        <taxon>Eukaryota</taxon>
        <taxon>Metazoa</taxon>
        <taxon>Chordata</taxon>
        <taxon>Craniata</taxon>
        <taxon>Vertebrata</taxon>
        <taxon>Euteleostomi</taxon>
        <taxon>Actinopterygii</taxon>
        <taxon>Neopterygii</taxon>
        <taxon>Teleostei</taxon>
        <taxon>Neoteleostei</taxon>
        <taxon>Acanthomorphata</taxon>
        <taxon>Gobiaria</taxon>
        <taxon>Gobiiformes</taxon>
        <taxon>Gobioidei</taxon>
        <taxon>Gobiidae</taxon>
        <taxon>Gobionellinae</taxon>
        <taxon>Mugilogobius</taxon>
    </lineage>
</organism>
<feature type="region of interest" description="Disordered" evidence="1">
    <location>
        <begin position="1030"/>
        <end position="1073"/>
    </location>
</feature>
<gene>
    <name evidence="2" type="ORF">WMY93_017625</name>
</gene>
<evidence type="ECO:0008006" key="4">
    <source>
        <dbReference type="Google" id="ProtNLM"/>
    </source>
</evidence>
<feature type="compositionally biased region" description="Polar residues" evidence="1">
    <location>
        <begin position="1122"/>
        <end position="1132"/>
    </location>
</feature>
<feature type="compositionally biased region" description="Polar residues" evidence="1">
    <location>
        <begin position="1047"/>
        <end position="1057"/>
    </location>
</feature>
<feature type="compositionally biased region" description="Basic and acidic residues" evidence="1">
    <location>
        <begin position="1326"/>
        <end position="1343"/>
    </location>
</feature>
<feature type="region of interest" description="Disordered" evidence="1">
    <location>
        <begin position="520"/>
        <end position="541"/>
    </location>
</feature>
<feature type="compositionally biased region" description="Low complexity" evidence="1">
    <location>
        <begin position="302"/>
        <end position="337"/>
    </location>
</feature>
<feature type="compositionally biased region" description="Basic and acidic residues" evidence="1">
    <location>
        <begin position="1434"/>
        <end position="1444"/>
    </location>
</feature>
<feature type="region of interest" description="Disordered" evidence="1">
    <location>
        <begin position="290"/>
        <end position="498"/>
    </location>
</feature>
<name>A0AAW0NPW1_9GOBI</name>
<comment type="caution">
    <text evidence="2">The sequence shown here is derived from an EMBL/GenBank/DDBJ whole genome shotgun (WGS) entry which is preliminary data.</text>
</comment>
<keyword evidence="3" id="KW-1185">Reference proteome</keyword>
<feature type="compositionally biased region" description="Pro residues" evidence="1">
    <location>
        <begin position="826"/>
        <end position="840"/>
    </location>
</feature>
<protein>
    <recommendedName>
        <fullName evidence="4">KIAA1522</fullName>
    </recommendedName>
</protein>
<evidence type="ECO:0000313" key="2">
    <source>
        <dbReference type="EMBL" id="KAK7905018.1"/>
    </source>
</evidence>
<feature type="compositionally biased region" description="Polar residues" evidence="1">
    <location>
        <begin position="291"/>
        <end position="301"/>
    </location>
</feature>
<dbReference type="GO" id="GO:0030154">
    <property type="term" value="P:cell differentiation"/>
    <property type="evidence" value="ECO:0007669"/>
    <property type="project" value="TreeGrafter"/>
</dbReference>
<dbReference type="Proteomes" id="UP001460270">
    <property type="component" value="Unassembled WGS sequence"/>
</dbReference>
<evidence type="ECO:0000256" key="1">
    <source>
        <dbReference type="SAM" id="MobiDB-lite"/>
    </source>
</evidence>
<feature type="compositionally biased region" description="Low complexity" evidence="1">
    <location>
        <begin position="804"/>
        <end position="820"/>
    </location>
</feature>
<feature type="compositionally biased region" description="Polar residues" evidence="1">
    <location>
        <begin position="852"/>
        <end position="872"/>
    </location>
</feature>
<proteinExistence type="predicted"/>
<feature type="compositionally biased region" description="Low complexity" evidence="1">
    <location>
        <begin position="345"/>
        <end position="369"/>
    </location>
</feature>
<accession>A0AAW0NPW1</accession>
<sequence length="1507" mass="162267">MVLLVTSPQCDHSNTIYCFPTVFKRRAVPKRDDDDKKTTAPLLLQENVFIEASRPKYLEDLHSEALEGLKFKQQEERVFEPEYTDNESTISTVSARAEVDGGFTTDSTLPDTSSMVSVKSSVSTRSSRSGLTRQGSTFRPLNSEKKSDKGRTRRKQRRTIGGIPQHLQREFGLDRAEWTVTQEEEPLNGESNLPQLAVHSPTETDSSEVIEPLEQIRAQPAHTDDMTLLQHVETVPPGGDRPWSLAVPGMTTAGSGPPSPVMSISPQAAYLSKIIPNAVLPPSIEVVEISRGSSRNSVRTVSKSSLMMSSPPASRPSSRASTARSTSSKSTTITSASRQKHFHLSDSSCWSNSDSDTLVSDSSTISSSSAPGRREAQDKEASKKQNKVGVHTDLSKGASNGRMIKGDDSKKDETFVRSLSVMKPKRAPPPPSRSYSLHNKMKRRSRDLADVKIVPSPASEGNKKKIDSPGYNADTSSLDESTGSKSPSPLKSQQNVDVTNSYVSTNAKKEENFNYTKIISPSSGYSSQDATSPNNSSPKDKKGLLARLHKLFPVPAPTHPESAKTSNVSVTTADEKPSVTALRELFSVPPHPKVHAPPPPPPEVWSHSPRSIELLLGPPASQNAYAIVKKNPKDKRPYRQPPSTCAEGGVRSFNEEQRQSSNAKVESKKVHVSQEGSLNVFNSERLIQTNVKEQGKVQVSATLNEVLVRTVERDGQRLPAIAEEHKSSTQKYPSISSAHISPRLPIKQTAVVPIVVTGQQIGSPESSWPPPPPPVSQAGLGSPEETELPLPPPPIITENEIVLSVQVPSDNPVPSSSDQQCNAPPLNIPPPPSYTAPAPPTKTLAFSEKLQLFSSHAKQSSPPSLKTISSAPNDEVKPHRSSEPSPSSLPKITPAATEIYLSKPAESTPAPKISVILSPPEAPPPPPQKQLIIHAPSSISTVSPSNSNVPPPPDLIPPSPSKTLVILPSIVADLPSQAAPQSIEVIVSPPPTDVTSESKEDISKSVITNVNSLPASEIVTEVSIHKPADPPPALQIVSQLPCEDLNPPSQTTSSSVKEISPAPPENLPPTLVEVTSPPEEVTIVSPEVSVSPSEETSASIQIQVTHVQIESPEVSIPVDVTPQPSKELSTPQEVLLPQDLPPQHAEVMSEEPPPSKEEPVPSSEIKVSETDKLQAPENSPPVVEEEAVSTREETHCDPSASDDSVLASEEPVTQIEDEILTKTDLSLPPWKSILTPPQSIPPPPPTEQPSTDTLPSAEQNEHKEDASKEPKEESPPQPENPPTELLLHYKNQIPFLADEKQAKEPIPASTESENHCNDQTVNGDVDSPKAEEPKSEVTTKTQEHVAATQVQTSTTNEAPQKPIRKSLIIISTTIAPSMNLQEAIRLRTAARSQNGPSSRLGLHSPPGFDVRKSPTSTASFIFSKSNKKVVIDARSEAKTEKKTDVPVTKASLEQTVKKEFKKPPPPVAKKPKAKSIEAETEGTAGQTDVVKDNAKKPNGTAGTVEGQ</sequence>
<feature type="region of interest" description="Disordered" evidence="1">
    <location>
        <begin position="1389"/>
        <end position="1418"/>
    </location>
</feature>
<feature type="compositionally biased region" description="Low complexity" evidence="1">
    <location>
        <begin position="112"/>
        <end position="133"/>
    </location>
</feature>
<feature type="compositionally biased region" description="Polar residues" evidence="1">
    <location>
        <begin position="473"/>
        <end position="498"/>
    </location>
</feature>
<feature type="region of interest" description="Disordered" evidence="1">
    <location>
        <begin position="554"/>
        <end position="574"/>
    </location>
</feature>
<feature type="region of interest" description="Disordered" evidence="1">
    <location>
        <begin position="182"/>
        <end position="208"/>
    </location>
</feature>
<feature type="region of interest" description="Disordered" evidence="1">
    <location>
        <begin position="1434"/>
        <end position="1507"/>
    </location>
</feature>
<evidence type="ECO:0000313" key="3">
    <source>
        <dbReference type="Proteomes" id="UP001460270"/>
    </source>
</evidence>
<feature type="compositionally biased region" description="Pro residues" evidence="1">
    <location>
        <begin position="1238"/>
        <end position="1247"/>
    </location>
</feature>
<feature type="compositionally biased region" description="Basic and acidic residues" evidence="1">
    <location>
        <begin position="1259"/>
        <end position="1274"/>
    </location>
</feature>
<feature type="region of interest" description="Disordered" evidence="1">
    <location>
        <begin position="101"/>
        <end position="170"/>
    </location>
</feature>